<gene>
    <name evidence="1" type="ORF">HU200_004279</name>
</gene>
<organism evidence="1 2">
    <name type="scientific">Digitaria exilis</name>
    <dbReference type="NCBI Taxonomy" id="1010633"/>
    <lineage>
        <taxon>Eukaryota</taxon>
        <taxon>Viridiplantae</taxon>
        <taxon>Streptophyta</taxon>
        <taxon>Embryophyta</taxon>
        <taxon>Tracheophyta</taxon>
        <taxon>Spermatophyta</taxon>
        <taxon>Magnoliopsida</taxon>
        <taxon>Liliopsida</taxon>
        <taxon>Poales</taxon>
        <taxon>Poaceae</taxon>
        <taxon>PACMAD clade</taxon>
        <taxon>Panicoideae</taxon>
        <taxon>Panicodae</taxon>
        <taxon>Paniceae</taxon>
        <taxon>Anthephorinae</taxon>
        <taxon>Digitaria</taxon>
    </lineage>
</organism>
<dbReference type="PANTHER" id="PTHR33207">
    <property type="entry name" value="F-BOX DOMAIN CONTAINING PROTEIN-RELATED"/>
    <property type="match status" value="1"/>
</dbReference>
<name>A0A835FW59_9POAL</name>
<dbReference type="AlphaFoldDB" id="A0A835FW59"/>
<dbReference type="InterPro" id="IPR036047">
    <property type="entry name" value="F-box-like_dom_sf"/>
</dbReference>
<keyword evidence="2" id="KW-1185">Reference proteome</keyword>
<dbReference type="Proteomes" id="UP000636709">
    <property type="component" value="Unassembled WGS sequence"/>
</dbReference>
<reference evidence="1" key="1">
    <citation type="submission" date="2020-07" db="EMBL/GenBank/DDBJ databases">
        <title>Genome sequence and genetic diversity analysis of an under-domesticated orphan crop, white fonio (Digitaria exilis).</title>
        <authorList>
            <person name="Bennetzen J.L."/>
            <person name="Chen S."/>
            <person name="Ma X."/>
            <person name="Wang X."/>
            <person name="Yssel A.E.J."/>
            <person name="Chaluvadi S.R."/>
            <person name="Johnson M."/>
            <person name="Gangashetty P."/>
            <person name="Hamidou F."/>
            <person name="Sanogo M.D."/>
            <person name="Zwaenepoel A."/>
            <person name="Wallace J."/>
            <person name="Van De Peer Y."/>
            <person name="Van Deynze A."/>
        </authorList>
    </citation>
    <scope>NUCLEOTIDE SEQUENCE</scope>
    <source>
        <tissue evidence="1">Leaves</tissue>
    </source>
</reference>
<protein>
    <recommendedName>
        <fullName evidence="3">F-box domain-containing protein</fullName>
    </recommendedName>
</protein>
<evidence type="ECO:0000313" key="1">
    <source>
        <dbReference type="EMBL" id="KAF8775733.1"/>
    </source>
</evidence>
<sequence length="297" mass="32443">MFVLCCLGSRKNSRAAAVVLARPPEEVKKAARGSSKAAPRASCLCDDLLLEIFLRLPSLATLVRAACTCATWWPPRRASAAAYVPSTRRPCSAYSPPTDRDSIITGSPAFVPARRHGSLDDDLAAAIRRGGDFLLTSLLDGDWQNWGYTVSIDTATMELTAIELPQCVSRKSLGVGETKDGATCLVYSDGLDVGVLMHTRDADGVQEWVLDRVVSMDAELRRVLPAGQFDAQVCVLQVFAVRDGYVYLSTSVTERGRYWLLLLCLGTMKLEKLFQGNYKCSGTPYIMPWPRSLLVGT</sequence>
<accession>A0A835FW59</accession>
<dbReference type="SUPFAM" id="SSF81383">
    <property type="entry name" value="F-box domain"/>
    <property type="match status" value="1"/>
</dbReference>
<evidence type="ECO:0008006" key="3">
    <source>
        <dbReference type="Google" id="ProtNLM"/>
    </source>
</evidence>
<evidence type="ECO:0000313" key="2">
    <source>
        <dbReference type="Proteomes" id="UP000636709"/>
    </source>
</evidence>
<comment type="caution">
    <text evidence="1">The sequence shown here is derived from an EMBL/GenBank/DDBJ whole genome shotgun (WGS) entry which is preliminary data.</text>
</comment>
<dbReference type="EMBL" id="JACEFO010000283">
    <property type="protein sequence ID" value="KAF8775733.1"/>
    <property type="molecule type" value="Genomic_DNA"/>
</dbReference>
<dbReference type="OrthoDB" id="720932at2759"/>
<proteinExistence type="predicted"/>